<proteinExistence type="predicted"/>
<evidence type="ECO:0000313" key="2">
    <source>
        <dbReference type="Proteomes" id="UP000199382"/>
    </source>
</evidence>
<dbReference type="EMBL" id="FNEK01000080">
    <property type="protein sequence ID" value="SDL35216.1"/>
    <property type="molecule type" value="Genomic_DNA"/>
</dbReference>
<keyword evidence="1" id="KW-0378">Hydrolase</keyword>
<sequence>MTNYQPASLLTDADGPAAHVLNAEGRGTVVLACEHASNFIPTALGSLGLDEDALVSHAAWDIGALDVARHMMTALDAPLVASRVSRLVYDCNRPPEAPDAITEKSERFDIPGNRALTAEARDVRVREVYRPFQQAMANTLAARTGPVLLVTIHSFTPVYMGKTRQVELGLLHDADDRVANLMLQIASDHTSMRVEMNQPYSAADGVTHTLREHAVPAGIPNVMIEIRSDFIDTPEGVERVAGELVAMLFAAMKKMKLQDGAG</sequence>
<dbReference type="Gene3D" id="3.40.630.40">
    <property type="entry name" value="Zn-dependent exopeptidases"/>
    <property type="match status" value="1"/>
</dbReference>
<name>A0A1G9JDC8_9RHOB</name>
<accession>A0A1G9JDC8</accession>
<dbReference type="InterPro" id="IPR011227">
    <property type="entry name" value="UCP029730"/>
</dbReference>
<dbReference type="AlphaFoldDB" id="A0A1G9JDC8"/>
<keyword evidence="2" id="KW-1185">Reference proteome</keyword>
<protein>
    <submittedName>
        <fullName evidence="1">Predicted N-formylglutamate amidohydrolase</fullName>
    </submittedName>
</protein>
<evidence type="ECO:0000313" key="1">
    <source>
        <dbReference type="EMBL" id="SDL35216.1"/>
    </source>
</evidence>
<dbReference type="InterPro" id="IPR007709">
    <property type="entry name" value="N-FG_amidohydro"/>
</dbReference>
<organism evidence="1 2">
    <name type="scientific">Aliiruegeria lutimaris</name>
    <dbReference type="NCBI Taxonomy" id="571298"/>
    <lineage>
        <taxon>Bacteria</taxon>
        <taxon>Pseudomonadati</taxon>
        <taxon>Pseudomonadota</taxon>
        <taxon>Alphaproteobacteria</taxon>
        <taxon>Rhodobacterales</taxon>
        <taxon>Roseobacteraceae</taxon>
        <taxon>Aliiruegeria</taxon>
    </lineage>
</organism>
<dbReference type="Proteomes" id="UP000199382">
    <property type="component" value="Unassembled WGS sequence"/>
</dbReference>
<dbReference type="STRING" id="571298.SAMN04488026_108012"/>
<dbReference type="Pfam" id="PF05013">
    <property type="entry name" value="FGase"/>
    <property type="match status" value="1"/>
</dbReference>
<dbReference type="GO" id="GO:0016787">
    <property type="term" value="F:hydrolase activity"/>
    <property type="evidence" value="ECO:0007669"/>
    <property type="project" value="UniProtKB-KW"/>
</dbReference>
<dbReference type="PIRSF" id="PIRSF029730">
    <property type="entry name" value="UCP029730"/>
    <property type="match status" value="1"/>
</dbReference>
<gene>
    <name evidence="1" type="ORF">SAMN04488026_108012</name>
</gene>
<reference evidence="1 2" key="1">
    <citation type="submission" date="2016-10" db="EMBL/GenBank/DDBJ databases">
        <authorList>
            <person name="de Groot N.N."/>
        </authorList>
    </citation>
    <scope>NUCLEOTIDE SEQUENCE [LARGE SCALE GENOMIC DNA]</scope>
    <source>
        <strain evidence="1 2">DSM 25294</strain>
    </source>
</reference>
<dbReference type="SUPFAM" id="SSF53187">
    <property type="entry name" value="Zn-dependent exopeptidases"/>
    <property type="match status" value="1"/>
</dbReference>